<keyword evidence="6 9" id="KW-0067">ATP-binding</keyword>
<comment type="subcellular location">
    <subcellularLocation>
        <location evidence="9">Cytoplasm</location>
    </subcellularLocation>
</comment>
<organism evidence="14 15">
    <name type="scientific">Rodentibacter caecimuris</name>
    <dbReference type="NCBI Taxonomy" id="1796644"/>
    <lineage>
        <taxon>Bacteria</taxon>
        <taxon>Pseudomonadati</taxon>
        <taxon>Pseudomonadota</taxon>
        <taxon>Gammaproteobacteria</taxon>
        <taxon>Pasteurellales</taxon>
        <taxon>Pasteurellaceae</taxon>
        <taxon>Rodentibacter</taxon>
    </lineage>
</organism>
<evidence type="ECO:0000256" key="9">
    <source>
        <dbReference type="HAMAP-Rule" id="MF_01886"/>
    </source>
</evidence>
<dbReference type="InterPro" id="IPR024914">
    <property type="entry name" value="tRNA_acetyltr_TmcA"/>
</dbReference>
<dbReference type="Pfam" id="PF13718">
    <property type="entry name" value="GNAT_acetyltr_2"/>
    <property type="match status" value="2"/>
</dbReference>
<proteinExistence type="inferred from homology"/>
<evidence type="ECO:0000256" key="5">
    <source>
        <dbReference type="ARBA" id="ARBA00022741"/>
    </source>
</evidence>
<dbReference type="InterPro" id="IPR000182">
    <property type="entry name" value="GNAT_dom"/>
</dbReference>
<dbReference type="EC" id="2.3.1.193" evidence="9"/>
<keyword evidence="3 9" id="KW-0808">Transferase</keyword>
<feature type="domain" description="tRNA(Met) cytidine acetyltransferase TmcA tRNA-binding" evidence="13">
    <location>
        <begin position="513"/>
        <end position="584"/>
    </location>
</feature>
<keyword evidence="4 9" id="KW-0819">tRNA processing</keyword>
<dbReference type="CDD" id="cd04301">
    <property type="entry name" value="NAT_SF"/>
    <property type="match status" value="1"/>
</dbReference>
<feature type="domain" description="N-acetyltransferase" evidence="12">
    <location>
        <begin position="344"/>
        <end position="455"/>
    </location>
</feature>
<evidence type="ECO:0000313" key="14">
    <source>
        <dbReference type="EMBL" id="OOF69399.1"/>
    </source>
</evidence>
<comment type="function">
    <text evidence="9">Catalyzes the formation of N(4)-acetylcytidine (ac(4)C) at the wobble position of tRNA(Met), by using acetyl-CoA as an acetyl donor and ATP (or GTP).</text>
</comment>
<comment type="caution">
    <text evidence="14">The sequence shown here is derived from an EMBL/GenBank/DDBJ whole genome shotgun (WGS) entry which is preliminary data.</text>
</comment>
<evidence type="ECO:0000256" key="2">
    <source>
        <dbReference type="ARBA" id="ARBA00022555"/>
    </source>
</evidence>
<evidence type="ECO:0000256" key="8">
    <source>
        <dbReference type="ARBA" id="ARBA00023315"/>
    </source>
</evidence>
<feature type="binding site" evidence="9">
    <location>
        <position position="291"/>
    </location>
    <ligand>
        <name>ATP</name>
        <dbReference type="ChEBI" id="CHEBI:30616"/>
    </ligand>
</feature>
<evidence type="ECO:0000313" key="15">
    <source>
        <dbReference type="Proteomes" id="UP000188820"/>
    </source>
</evidence>
<sequence length="622" mass="71593">MLSQRRCYLLVSEIFPQLPPNTLIVGENGIPFKQTTNLLGQEFDYILFDARQGIHLEALAIAAGTLKAGGTFLILLSDWETLAEKIDLDSQRWNDLNAISTPNFIRYFKHCIEKAGFPILYDESAVVFSPVFSFYPEKFAATESQQQIIQKMLKVSAECYLLTAKRGRGKSALAGFFANHLTEKIYLTAANKNAVKILTQHSCREIEFIAPDELAEKLISHPDMFKQAWLFVDEAAMLPLAWLQLFARHFRHILFITTLYSYEGTGRGFELKFRQKINRTLACFELEEPLRWAKNDLLELFIEDLLLLNVERYVSKWQFQSEYACYIANLPQSELANSPQDFYGLLSLAHYRTTPTDLRRLFDANNQQFYSATINKQLIGGVWALQEGKMSDLKLIEQIQQGKRRPRGNLVPQLLCFHANLPQACQLTSLRISRIALLPHRQRQGIGSQLIEFIKNNSNVDFLSVSFGYTKELAEFWQKNEFVLVYLGEHLEASSGCYTAIGLLGISRKAKYFVAQAKAQFQRNIGLSEHPLSEQIYQGKIDWNLDEQDWLSLKNFAEFNRTLTATIPAIQRLLYRFGEHPFPLSAEYCRTKKLPINRRNGIKLMRAEILSAIRLYFVKEKK</sequence>
<evidence type="ECO:0000256" key="4">
    <source>
        <dbReference type="ARBA" id="ARBA00022694"/>
    </source>
</evidence>
<name>A0ABX3L069_9PAST</name>
<keyword evidence="8 9" id="KW-0012">Acyltransferase</keyword>
<dbReference type="EMBL" id="MLAA01000028">
    <property type="protein sequence ID" value="OOF69399.1"/>
    <property type="molecule type" value="Genomic_DNA"/>
</dbReference>
<keyword evidence="1 9" id="KW-0963">Cytoplasm</keyword>
<evidence type="ECO:0000259" key="10">
    <source>
        <dbReference type="Pfam" id="PF05127"/>
    </source>
</evidence>
<feature type="binding site" evidence="9">
    <location>
        <position position="145"/>
    </location>
    <ligand>
        <name>ATP</name>
        <dbReference type="ChEBI" id="CHEBI:30616"/>
    </ligand>
</feature>
<dbReference type="Pfam" id="PF05127">
    <property type="entry name" value="NAT10_TcmA_helicase"/>
    <property type="match status" value="1"/>
</dbReference>
<comment type="similarity">
    <text evidence="9">Belongs to the TmcA family.</text>
</comment>
<dbReference type="Gene3D" id="1.20.120.890">
    <property type="entry name" value="tRNA(Met) cytidine acetyltransferase, tail domain"/>
    <property type="match status" value="1"/>
</dbReference>
<evidence type="ECO:0000259" key="12">
    <source>
        <dbReference type="Pfam" id="PF13718"/>
    </source>
</evidence>
<keyword evidence="7 9" id="KW-0694">RNA-binding</keyword>
<dbReference type="Pfam" id="PF08351">
    <property type="entry name" value="TmcA_N"/>
    <property type="match status" value="1"/>
</dbReference>
<reference evidence="14 15" key="1">
    <citation type="submission" date="2016-10" db="EMBL/GenBank/DDBJ databases">
        <title>Rodentibacter gen. nov. and new species.</title>
        <authorList>
            <person name="Christensen H."/>
        </authorList>
    </citation>
    <scope>NUCLEOTIDE SEQUENCE [LARGE SCALE GENOMIC DNA]</scope>
    <source>
        <strain evidence="14 15">1998236014</strain>
    </source>
</reference>
<evidence type="ECO:0000256" key="6">
    <source>
        <dbReference type="ARBA" id="ARBA00022840"/>
    </source>
</evidence>
<comment type="catalytic activity">
    <reaction evidence="9">
        <text>cytidine(34) in elongator tRNA(Met) + acetyl-CoA + ATP + H2O = N(4)-acetylcytidine(34) in elongator tRNA(Met) + ADP + phosphate + CoA + H(+)</text>
        <dbReference type="Rhea" id="RHEA:43788"/>
        <dbReference type="Rhea" id="RHEA-COMP:10693"/>
        <dbReference type="Rhea" id="RHEA-COMP:10694"/>
        <dbReference type="ChEBI" id="CHEBI:15377"/>
        <dbReference type="ChEBI" id="CHEBI:15378"/>
        <dbReference type="ChEBI" id="CHEBI:30616"/>
        <dbReference type="ChEBI" id="CHEBI:43474"/>
        <dbReference type="ChEBI" id="CHEBI:57287"/>
        <dbReference type="ChEBI" id="CHEBI:57288"/>
        <dbReference type="ChEBI" id="CHEBI:74900"/>
        <dbReference type="ChEBI" id="CHEBI:82748"/>
        <dbReference type="ChEBI" id="CHEBI:456216"/>
        <dbReference type="EC" id="2.3.1.193"/>
    </reaction>
</comment>
<dbReference type="InterPro" id="IPR016181">
    <property type="entry name" value="Acyl_CoA_acyltransferase"/>
</dbReference>
<dbReference type="InterPro" id="IPR038321">
    <property type="entry name" value="TmcA_C_sf"/>
</dbReference>
<gene>
    <name evidence="9" type="primary">tmcA</name>
    <name evidence="14" type="ORF">BKG89_06895</name>
</gene>
<dbReference type="PANTHER" id="PTHR10925:SF5">
    <property type="entry name" value="RNA CYTIDINE ACETYLTRANSFERASE"/>
    <property type="match status" value="1"/>
</dbReference>
<dbReference type="InterPro" id="IPR007807">
    <property type="entry name" value="TcmA/NAT10_helicase"/>
</dbReference>
<feature type="domain" description="TcmA/NAT10 helicase" evidence="10">
    <location>
        <begin position="162"/>
        <end position="309"/>
    </location>
</feature>
<feature type="domain" description="N-acetyltransferase" evidence="12">
    <location>
        <begin position="456"/>
        <end position="503"/>
    </location>
</feature>
<evidence type="ECO:0000259" key="13">
    <source>
        <dbReference type="Pfam" id="PF17176"/>
    </source>
</evidence>
<dbReference type="Pfam" id="PF17176">
    <property type="entry name" value="tRNA_bind_3"/>
    <property type="match status" value="1"/>
</dbReference>
<dbReference type="Gene3D" id="3.40.630.30">
    <property type="match status" value="1"/>
</dbReference>
<keyword evidence="2 9" id="KW-0820">tRNA-binding</keyword>
<dbReference type="RefSeq" id="WP_077463456.1">
    <property type="nucleotide sequence ID" value="NZ_MLAA01000028.1"/>
</dbReference>
<feature type="binding site" evidence="9">
    <location>
        <position position="472"/>
    </location>
    <ligand>
        <name>acetyl-CoA</name>
        <dbReference type="ChEBI" id="CHEBI:57288"/>
    </ligand>
</feature>
<dbReference type="InterPro" id="IPR032672">
    <property type="entry name" value="TmcA/NAT10/Kre33"/>
</dbReference>
<dbReference type="InterPro" id="IPR027417">
    <property type="entry name" value="P-loop_NTPase"/>
</dbReference>
<evidence type="ECO:0000256" key="3">
    <source>
        <dbReference type="ARBA" id="ARBA00022679"/>
    </source>
</evidence>
<keyword evidence="15" id="KW-1185">Reference proteome</keyword>
<feature type="domain" description="TmcA/NAT10 N-terminal" evidence="11">
    <location>
        <begin position="30"/>
        <end position="115"/>
    </location>
</feature>
<evidence type="ECO:0000259" key="11">
    <source>
        <dbReference type="Pfam" id="PF08351"/>
    </source>
</evidence>
<dbReference type="InterPro" id="IPR033442">
    <property type="entry name" value="TmcA_tRNA_bind"/>
</dbReference>
<keyword evidence="5 9" id="KW-0547">Nucleotide-binding</keyword>
<dbReference type="SUPFAM" id="SSF55729">
    <property type="entry name" value="Acyl-CoA N-acyltransferases (Nat)"/>
    <property type="match status" value="1"/>
</dbReference>
<dbReference type="SUPFAM" id="SSF52540">
    <property type="entry name" value="P-loop containing nucleoside triphosphate hydrolases"/>
    <property type="match status" value="1"/>
</dbReference>
<dbReference type="Proteomes" id="UP000188820">
    <property type="component" value="Unassembled WGS sequence"/>
</dbReference>
<dbReference type="Gene3D" id="3.40.50.300">
    <property type="entry name" value="P-loop containing nucleotide triphosphate hydrolases"/>
    <property type="match status" value="1"/>
</dbReference>
<evidence type="ECO:0000256" key="1">
    <source>
        <dbReference type="ARBA" id="ARBA00022490"/>
    </source>
</evidence>
<dbReference type="PANTHER" id="PTHR10925">
    <property type="entry name" value="N-ACETYLTRANSFERASE 10"/>
    <property type="match status" value="1"/>
</dbReference>
<dbReference type="HAMAP" id="MF_01886">
    <property type="entry name" value="tRNA_acetyltr_TmcA"/>
    <property type="match status" value="1"/>
</dbReference>
<dbReference type="InterPro" id="IPR013562">
    <property type="entry name" value="TmcA/NAT10_N"/>
</dbReference>
<protein>
    <recommendedName>
        <fullName evidence="9">tRNA(Met) cytidine acetyltransferase TmcA</fullName>
        <ecNumber evidence="9">2.3.1.193</ecNumber>
    </recommendedName>
</protein>
<evidence type="ECO:0000256" key="7">
    <source>
        <dbReference type="ARBA" id="ARBA00022884"/>
    </source>
</evidence>
<comment type="caution">
    <text evidence="9">Lacks conserved residue(s) required for the propagation of feature annotation.</text>
</comment>
<accession>A0ABX3L069</accession>
<dbReference type="Gene3D" id="3.40.50.11040">
    <property type="match status" value="1"/>
</dbReference>